<dbReference type="InterPro" id="IPR018000">
    <property type="entry name" value="Neurotransmitter_ion_chnl_CS"/>
</dbReference>
<dbReference type="Gene3D" id="2.70.170.10">
    <property type="entry name" value="Neurotransmitter-gated ion-channel ligand-binding domain"/>
    <property type="match status" value="1"/>
</dbReference>
<dbReference type="Pfam" id="PF02931">
    <property type="entry name" value="Neur_chan_LBD"/>
    <property type="match status" value="1"/>
</dbReference>
<feature type="domain" description="Neurotransmitter-gated ion-channel ligand-binding" evidence="6">
    <location>
        <begin position="140"/>
        <end position="293"/>
    </location>
</feature>
<dbReference type="PROSITE" id="PS00236">
    <property type="entry name" value="NEUROTR_ION_CHANNEL"/>
    <property type="match status" value="1"/>
</dbReference>
<evidence type="ECO:0000256" key="5">
    <source>
        <dbReference type="PROSITE-ProRule" id="PRU00124"/>
    </source>
</evidence>
<evidence type="ECO:0000256" key="4">
    <source>
        <dbReference type="ARBA" id="ARBA00023180"/>
    </source>
</evidence>
<evidence type="ECO:0000256" key="3">
    <source>
        <dbReference type="ARBA" id="ARBA00023157"/>
    </source>
</evidence>
<keyword evidence="4" id="KW-0325">Glycoprotein</keyword>
<evidence type="ECO:0000259" key="6">
    <source>
        <dbReference type="Pfam" id="PF02931"/>
    </source>
</evidence>
<protein>
    <recommendedName>
        <fullName evidence="6">Neurotransmitter-gated ion-channel ligand-binding domain-containing protein</fullName>
    </recommendedName>
</protein>
<dbReference type="AlphaFoldDB" id="A0AAN8XJ69"/>
<comment type="caution">
    <text evidence="7">The sequence shown here is derived from an EMBL/GenBank/DDBJ whole genome shotgun (WGS) entry which is preliminary data.</text>
</comment>
<dbReference type="PROSITE" id="PS01209">
    <property type="entry name" value="LDLRA_1"/>
    <property type="match status" value="1"/>
</dbReference>
<dbReference type="FunFam" id="4.10.400.10:FF:000065">
    <property type="entry name" value="Transmembrane protease serine 7"/>
    <property type="match status" value="1"/>
</dbReference>
<dbReference type="SUPFAM" id="SSF57424">
    <property type="entry name" value="LDL receptor-like module"/>
    <property type="match status" value="1"/>
</dbReference>
<dbReference type="InterPro" id="IPR002172">
    <property type="entry name" value="LDrepeatLR_classA_rpt"/>
</dbReference>
<name>A0AAN8XJ69_HALRR</name>
<accession>A0AAN8XJ69</accession>
<sequence>MVDRKTVAIKGGGRIVLGQNVHSEAKWDITQALHGEIADFRIYWNGDTWELEVRTVEEDAVAQMVEKKPKGYPIGLASWHTTADGCGEKTPQYLLTLCNEDSFTCSDGSCIKIDKRCDEQVDCLDNSDELSCEIIHVPLGYSVDLPPPSLDASSLNLMIDLDITSVRKFDLVGFMVHIDVIQRLTWRDARITYSNLKAGYFNNRAMATGEVWRPHVRIQDGTFSPTNVITRSEIFQVNREAPPLEDDDTRTGEDRLYDGAEHRIRIEEIYTVEFMCQFGLLMYPFDIQTCVFYMNITNIQDFILANGGANFTGERASLEYQLLDQQMLSLEGSRAVKICRVQGGTASSWADYLFSLQWCNFSAD</sequence>
<gene>
    <name evidence="7" type="ORF">SK128_025166</name>
</gene>
<evidence type="ECO:0000256" key="2">
    <source>
        <dbReference type="ARBA" id="ARBA00023136"/>
    </source>
</evidence>
<keyword evidence="8" id="KW-1185">Reference proteome</keyword>
<evidence type="ECO:0000313" key="8">
    <source>
        <dbReference type="Proteomes" id="UP001381693"/>
    </source>
</evidence>
<keyword evidence="3 5" id="KW-1015">Disulfide bond</keyword>
<feature type="disulfide bond" evidence="5">
    <location>
        <begin position="98"/>
        <end position="110"/>
    </location>
</feature>
<reference evidence="7 8" key="1">
    <citation type="submission" date="2023-11" db="EMBL/GenBank/DDBJ databases">
        <title>Halocaridina rubra genome assembly.</title>
        <authorList>
            <person name="Smith C."/>
        </authorList>
    </citation>
    <scope>NUCLEOTIDE SEQUENCE [LARGE SCALE GENOMIC DNA]</scope>
    <source>
        <strain evidence="7">EP-1</strain>
        <tissue evidence="7">Whole</tissue>
    </source>
</reference>
<dbReference type="PROSITE" id="PS50068">
    <property type="entry name" value="LDLRA_2"/>
    <property type="match status" value="1"/>
</dbReference>
<dbReference type="SUPFAM" id="SSF63712">
    <property type="entry name" value="Nicotinic receptor ligand binding domain-like"/>
    <property type="match status" value="2"/>
</dbReference>
<dbReference type="Proteomes" id="UP001381693">
    <property type="component" value="Unassembled WGS sequence"/>
</dbReference>
<dbReference type="EMBL" id="JAXCGZ010002570">
    <property type="protein sequence ID" value="KAK7083756.1"/>
    <property type="molecule type" value="Genomic_DNA"/>
</dbReference>
<feature type="disulfide bond" evidence="5">
    <location>
        <begin position="117"/>
        <end position="132"/>
    </location>
</feature>
<organism evidence="7 8">
    <name type="scientific">Halocaridina rubra</name>
    <name type="common">Hawaiian red shrimp</name>
    <dbReference type="NCBI Taxonomy" id="373956"/>
    <lineage>
        <taxon>Eukaryota</taxon>
        <taxon>Metazoa</taxon>
        <taxon>Ecdysozoa</taxon>
        <taxon>Arthropoda</taxon>
        <taxon>Crustacea</taxon>
        <taxon>Multicrustacea</taxon>
        <taxon>Malacostraca</taxon>
        <taxon>Eumalacostraca</taxon>
        <taxon>Eucarida</taxon>
        <taxon>Decapoda</taxon>
        <taxon>Pleocyemata</taxon>
        <taxon>Caridea</taxon>
        <taxon>Atyoidea</taxon>
        <taxon>Atyidae</taxon>
        <taxon>Halocaridina</taxon>
    </lineage>
</organism>
<dbReference type="SMART" id="SM00192">
    <property type="entry name" value="LDLa"/>
    <property type="match status" value="1"/>
</dbReference>
<dbReference type="GO" id="GO:0005230">
    <property type="term" value="F:extracellular ligand-gated monoatomic ion channel activity"/>
    <property type="evidence" value="ECO:0007669"/>
    <property type="project" value="InterPro"/>
</dbReference>
<keyword evidence="2" id="KW-0472">Membrane</keyword>
<dbReference type="Gene3D" id="4.10.400.10">
    <property type="entry name" value="Low-density Lipoprotein Receptor"/>
    <property type="match status" value="1"/>
</dbReference>
<evidence type="ECO:0000256" key="1">
    <source>
        <dbReference type="ARBA" id="ARBA00004370"/>
    </source>
</evidence>
<dbReference type="InterPro" id="IPR036734">
    <property type="entry name" value="Neur_chan_lig-bd_sf"/>
</dbReference>
<dbReference type="CDD" id="cd00112">
    <property type="entry name" value="LDLa"/>
    <property type="match status" value="1"/>
</dbReference>
<dbReference type="InterPro" id="IPR006202">
    <property type="entry name" value="Neur_chan_lig-bd"/>
</dbReference>
<comment type="subcellular location">
    <subcellularLocation>
        <location evidence="1">Membrane</location>
    </subcellularLocation>
</comment>
<proteinExistence type="predicted"/>
<dbReference type="InterPro" id="IPR036055">
    <property type="entry name" value="LDL_receptor-like_sf"/>
</dbReference>
<feature type="disulfide bond" evidence="5">
    <location>
        <begin position="105"/>
        <end position="123"/>
    </location>
</feature>
<dbReference type="Pfam" id="PF00057">
    <property type="entry name" value="Ldl_recept_a"/>
    <property type="match status" value="1"/>
</dbReference>
<dbReference type="InterPro" id="IPR023415">
    <property type="entry name" value="LDLR_class-A_CS"/>
</dbReference>
<evidence type="ECO:0000313" key="7">
    <source>
        <dbReference type="EMBL" id="KAK7083756.1"/>
    </source>
</evidence>
<dbReference type="GO" id="GO:0016020">
    <property type="term" value="C:membrane"/>
    <property type="evidence" value="ECO:0007669"/>
    <property type="project" value="UniProtKB-SubCell"/>
</dbReference>